<feature type="region of interest" description="Disordered" evidence="1">
    <location>
        <begin position="482"/>
        <end position="503"/>
    </location>
</feature>
<accession>A0A9F5J010</accession>
<dbReference type="OMA" id="QFNMFRK"/>
<dbReference type="PANTHER" id="PTHR33861">
    <property type="entry name" value="PROTEIN CBG18333"/>
    <property type="match status" value="1"/>
</dbReference>
<sequence length="819" mass="90840">MGAQFFSPLFGGITNTPPTMEYPQLYNSWSKCKDGGSVVASLHDCAKRRAQVNLSYSANGPDMFGLVTSILQEPSEQEPITDWNSLSRLFPPFWTLDLENNDRCSRLFPTKALDNEKLANLVDTRRPYEEKLEKASSAALLNRKLGDLHVTSSWPAPSNPCSPSSDEVLRTSDPEAEVFTCNSFSQQAVFAPECSYDKKQVDIVRGNLSSSQPKSTNSTNFYEERQETNTTGGVLGASDVEESSSFFIQLPNSAVGRVWDPVIQENHLCAKRCACESPRFPYFLSPPFGQENSIPEGVNAKLHENYQQSCPNNMGVDFDNTEMKTPAYPPQDSSNHLSPNPGQQRRNSSYSGDIRLQSHTLNPATTSYVSYRKQKRINSLSHVCSVSHSIGQPSCSQIASRKDGTLLVGTNASSHLGFSNCKENLKPHNSVGCSRDHLRAPTQEHLREISTNISSGSFSRPPSANASAKCYRFVSLPHRGHAGERTGWNEGRRKTNRIPPRAASVGPDWAQLGALRRKPNEANSSDFINPSFLPLFPLVPGYTKIPNFPAMHPPRFSPSTNVAFPPLPLSELVDDFPHLSPFINDLFCGDVAAPYLAFPPRLDHYRSAKNRGGPARELHIHLEECYEQWRALERERKKVEADLARTFPGKSLSSSNSVPFSRLPAKPSRVDRLILDQFQEQARVHTLLGKMERLCGIPIHGNIWATLGHHLEAIYTTQTRRKEEIVNAGNPQRPGTSCATNEKDVLALAAAVKELASFTRKTRTALWCAFQMALPKILASPPVHRKEVQRALRALGPASVSLQTKVLGEGEDKENERVN</sequence>
<dbReference type="OrthoDB" id="5978002at2759"/>
<dbReference type="PANTHER" id="PTHR33861:SF4">
    <property type="entry name" value="MEIOSIS-SPECIFIC COILED-COIL DOMAIN-CONTAINING PROTEIN MEIOC"/>
    <property type="match status" value="1"/>
</dbReference>
<feature type="region of interest" description="Disordered" evidence="1">
    <location>
        <begin position="312"/>
        <end position="357"/>
    </location>
</feature>
<feature type="compositionally biased region" description="Polar residues" evidence="1">
    <location>
        <begin position="208"/>
        <end position="221"/>
    </location>
</feature>
<keyword evidence="2" id="KW-1185">Reference proteome</keyword>
<feature type="compositionally biased region" description="Polar residues" evidence="1">
    <location>
        <begin position="331"/>
        <end position="357"/>
    </location>
</feature>
<dbReference type="RefSeq" id="XP_025031560.1">
    <property type="nucleotide sequence ID" value="XM_025175792.1"/>
</dbReference>
<dbReference type="KEGG" id="pbi:112542562"/>
<proteinExistence type="predicted"/>
<evidence type="ECO:0000313" key="4">
    <source>
        <dbReference type="RefSeq" id="XP_025031560.1"/>
    </source>
</evidence>
<dbReference type="InterPro" id="IPR027963">
    <property type="entry name" value="MEIOC"/>
</dbReference>
<dbReference type="GO" id="GO:0005634">
    <property type="term" value="C:nucleus"/>
    <property type="evidence" value="ECO:0007669"/>
    <property type="project" value="TreeGrafter"/>
</dbReference>
<dbReference type="Pfam" id="PF15189">
    <property type="entry name" value="MEIOC"/>
    <property type="match status" value="1"/>
</dbReference>
<dbReference type="GO" id="GO:0007141">
    <property type="term" value="P:male meiosis I"/>
    <property type="evidence" value="ECO:0007669"/>
    <property type="project" value="TreeGrafter"/>
</dbReference>
<evidence type="ECO:0000313" key="2">
    <source>
        <dbReference type="Proteomes" id="UP000695026"/>
    </source>
</evidence>
<dbReference type="GO" id="GO:0048255">
    <property type="term" value="P:mRNA stabilization"/>
    <property type="evidence" value="ECO:0007669"/>
    <property type="project" value="TreeGrafter"/>
</dbReference>
<dbReference type="GO" id="GO:0005737">
    <property type="term" value="C:cytoplasm"/>
    <property type="evidence" value="ECO:0007669"/>
    <property type="project" value="TreeGrafter"/>
</dbReference>
<feature type="region of interest" description="Disordered" evidence="1">
    <location>
        <begin position="208"/>
        <end position="236"/>
    </location>
</feature>
<dbReference type="RefSeq" id="XP_025031559.1">
    <property type="nucleotide sequence ID" value="XM_025175791.1"/>
</dbReference>
<dbReference type="AlphaFoldDB" id="A0A9F5J010"/>
<dbReference type="GeneID" id="112542562"/>
<dbReference type="Proteomes" id="UP000695026">
    <property type="component" value="Unplaced"/>
</dbReference>
<dbReference type="GO" id="GO:0007144">
    <property type="term" value="P:female meiosis I"/>
    <property type="evidence" value="ECO:0007669"/>
    <property type="project" value="TreeGrafter"/>
</dbReference>
<organism evidence="2 4">
    <name type="scientific">Python bivittatus</name>
    <name type="common">Burmese python</name>
    <name type="synonym">Python molurus bivittatus</name>
    <dbReference type="NCBI Taxonomy" id="176946"/>
    <lineage>
        <taxon>Eukaryota</taxon>
        <taxon>Metazoa</taxon>
        <taxon>Chordata</taxon>
        <taxon>Craniata</taxon>
        <taxon>Vertebrata</taxon>
        <taxon>Euteleostomi</taxon>
        <taxon>Lepidosauria</taxon>
        <taxon>Squamata</taxon>
        <taxon>Bifurcata</taxon>
        <taxon>Unidentata</taxon>
        <taxon>Episquamata</taxon>
        <taxon>Toxicofera</taxon>
        <taxon>Serpentes</taxon>
        <taxon>Henophidia</taxon>
        <taxon>Pythonidae</taxon>
        <taxon>Python</taxon>
    </lineage>
</organism>
<name>A0A9F5J010_PYTBI</name>
<evidence type="ECO:0000313" key="3">
    <source>
        <dbReference type="RefSeq" id="XP_025031559.1"/>
    </source>
</evidence>
<evidence type="ECO:0000256" key="1">
    <source>
        <dbReference type="SAM" id="MobiDB-lite"/>
    </source>
</evidence>
<protein>
    <submittedName>
        <fullName evidence="3 4">Uncharacterized protein LOC112542562</fullName>
    </submittedName>
</protein>
<reference evidence="3 4" key="1">
    <citation type="submission" date="2025-04" db="UniProtKB">
        <authorList>
            <consortium name="RefSeq"/>
        </authorList>
    </citation>
    <scope>IDENTIFICATION</scope>
    <source>
        <tissue evidence="3 4">Liver</tissue>
    </source>
</reference>
<gene>
    <name evidence="3 4" type="primary">LOC112542562</name>
</gene>